<dbReference type="OrthoDB" id="9804504at2"/>
<dbReference type="EMBL" id="PNCL01000010">
    <property type="protein sequence ID" value="TMP62108.1"/>
    <property type="molecule type" value="Genomic_DNA"/>
</dbReference>
<dbReference type="RefSeq" id="WP_138596785.1">
    <property type="nucleotide sequence ID" value="NZ_PNCK01000030.1"/>
</dbReference>
<comment type="caution">
    <text evidence="4">The sequence shown here is derived from an EMBL/GenBank/DDBJ whole genome shotgun (WGS) entry which is preliminary data.</text>
</comment>
<dbReference type="GO" id="GO:0005737">
    <property type="term" value="C:cytoplasm"/>
    <property type="evidence" value="ECO:0007669"/>
    <property type="project" value="TreeGrafter"/>
</dbReference>
<keyword evidence="1 4" id="KW-0808">Transferase</keyword>
<evidence type="ECO:0000313" key="5">
    <source>
        <dbReference type="Proteomes" id="UP000305730"/>
    </source>
</evidence>
<feature type="domain" description="APS kinase" evidence="2">
    <location>
        <begin position="1"/>
        <end position="143"/>
    </location>
</feature>
<evidence type="ECO:0000313" key="4">
    <source>
        <dbReference type="EMBL" id="TMP62108.1"/>
    </source>
</evidence>
<dbReference type="AlphaFoldDB" id="A0A5S3XTU3"/>
<dbReference type="EMBL" id="PNCK01000030">
    <property type="protein sequence ID" value="TMP43493.1"/>
    <property type="molecule type" value="Genomic_DNA"/>
</dbReference>
<keyword evidence="4" id="KW-0418">Kinase</keyword>
<keyword evidence="5" id="KW-1185">Reference proteome</keyword>
<gene>
    <name evidence="4" type="ORF">CWB96_01895</name>
    <name evidence="3" type="ORF">CWB97_09625</name>
</gene>
<dbReference type="InterPro" id="IPR050512">
    <property type="entry name" value="Sulf_AdTrans/APS_kinase"/>
</dbReference>
<organism evidence="4 6">
    <name type="scientific">Pseudoalteromonas citrea</name>
    <dbReference type="NCBI Taxonomy" id="43655"/>
    <lineage>
        <taxon>Bacteria</taxon>
        <taxon>Pseudomonadati</taxon>
        <taxon>Pseudomonadota</taxon>
        <taxon>Gammaproteobacteria</taxon>
        <taxon>Alteromonadales</taxon>
        <taxon>Pseudoalteromonadaceae</taxon>
        <taxon>Pseudoalteromonas</taxon>
    </lineage>
</organism>
<reference evidence="4" key="3">
    <citation type="submission" date="2019-09" db="EMBL/GenBank/DDBJ databases">
        <title>Co-occurence of chitin degradation, pigmentation and bioactivity in marine Pseudoalteromonas.</title>
        <authorList>
            <person name="Sonnenschein E.C."/>
            <person name="Bech P.K."/>
        </authorList>
    </citation>
    <scope>NUCLEOTIDE SEQUENCE</scope>
    <source>
        <strain evidence="4">S2231</strain>
    </source>
</reference>
<reference evidence="5 6" key="2">
    <citation type="submission" date="2019-06" db="EMBL/GenBank/DDBJ databases">
        <title>Co-occurence of chitin degradation, pigmentation and bioactivity in marine Pseudoalteromonas.</title>
        <authorList>
            <person name="Sonnenschein E.C."/>
            <person name="Bech P.K."/>
        </authorList>
    </citation>
    <scope>NUCLEOTIDE SEQUENCE [LARGE SCALE GENOMIC DNA]</scope>
    <source>
        <strain evidence="6">S2231</strain>
        <strain evidence="3 5">S2233</strain>
    </source>
</reference>
<dbReference type="NCBIfam" id="NF004041">
    <property type="entry name" value="PRK05541.1"/>
    <property type="match status" value="1"/>
</dbReference>
<dbReference type="Proteomes" id="UP000305730">
    <property type="component" value="Unassembled WGS sequence"/>
</dbReference>
<evidence type="ECO:0000313" key="6">
    <source>
        <dbReference type="Proteomes" id="UP000307706"/>
    </source>
</evidence>
<evidence type="ECO:0000259" key="2">
    <source>
        <dbReference type="Pfam" id="PF01583"/>
    </source>
</evidence>
<dbReference type="GO" id="GO:0019379">
    <property type="term" value="P:sulfate assimilation, phosphoadenylyl sulfate reduction by phosphoadenylyl-sulfate reductase (thioredoxin)"/>
    <property type="evidence" value="ECO:0007669"/>
    <property type="project" value="TreeGrafter"/>
</dbReference>
<dbReference type="EC" id="2.7.1.25" evidence="4"/>
<evidence type="ECO:0000256" key="1">
    <source>
        <dbReference type="ARBA" id="ARBA00022679"/>
    </source>
</evidence>
<dbReference type="GO" id="GO:0004781">
    <property type="term" value="F:sulfate adenylyltransferase (ATP) activity"/>
    <property type="evidence" value="ECO:0007669"/>
    <property type="project" value="TreeGrafter"/>
</dbReference>
<reference evidence="5 6" key="1">
    <citation type="submission" date="2017-12" db="EMBL/GenBank/DDBJ databases">
        <authorList>
            <person name="Paulsen S."/>
            <person name="Gram L.K."/>
        </authorList>
    </citation>
    <scope>NUCLEOTIDE SEQUENCE [LARGE SCALE GENOMIC DNA]</scope>
    <source>
        <strain evidence="4 6">S2231</strain>
        <strain evidence="3 5">S2233</strain>
    </source>
</reference>
<dbReference type="Pfam" id="PF01583">
    <property type="entry name" value="APS_kinase"/>
    <property type="match status" value="1"/>
</dbReference>
<name>A0A5S3XTU3_9GAMM</name>
<dbReference type="SUPFAM" id="SSF52540">
    <property type="entry name" value="P-loop containing nucleoside triphosphate hydrolases"/>
    <property type="match status" value="1"/>
</dbReference>
<dbReference type="GO" id="GO:0010134">
    <property type="term" value="P:sulfate assimilation via adenylyl sulfate reduction"/>
    <property type="evidence" value="ECO:0007669"/>
    <property type="project" value="TreeGrafter"/>
</dbReference>
<dbReference type="GO" id="GO:0004020">
    <property type="term" value="F:adenylylsulfate kinase activity"/>
    <property type="evidence" value="ECO:0007669"/>
    <property type="project" value="UniProtKB-EC"/>
</dbReference>
<proteinExistence type="predicted"/>
<dbReference type="PANTHER" id="PTHR42700">
    <property type="entry name" value="SULFATE ADENYLYLTRANSFERASE"/>
    <property type="match status" value="1"/>
</dbReference>
<evidence type="ECO:0000313" key="3">
    <source>
        <dbReference type="EMBL" id="TMP43493.1"/>
    </source>
</evidence>
<dbReference type="InterPro" id="IPR059117">
    <property type="entry name" value="APS_kinase_dom"/>
</dbReference>
<dbReference type="Gene3D" id="3.40.50.300">
    <property type="entry name" value="P-loop containing nucleotide triphosphate hydrolases"/>
    <property type="match status" value="1"/>
</dbReference>
<protein>
    <submittedName>
        <fullName evidence="4">Adenylyl-sulfate kinase</fullName>
        <ecNumber evidence="4">2.7.1.25</ecNumber>
    </submittedName>
</protein>
<dbReference type="PANTHER" id="PTHR42700:SF1">
    <property type="entry name" value="SULFATE ADENYLYLTRANSFERASE"/>
    <property type="match status" value="1"/>
</dbReference>
<accession>A0A5S3XTU3</accession>
<dbReference type="Proteomes" id="UP000307706">
    <property type="component" value="Unassembled WGS sequence"/>
</dbReference>
<dbReference type="InterPro" id="IPR027417">
    <property type="entry name" value="P-loop_NTPase"/>
</dbReference>
<sequence length="178" mass="20018">MVIWITGLPGAGKTTIARQLLNTLQSQNLHANLLDGDELRSVLDNPGYDKESRQKLAYVYSGLANLISSQNTIAIVATVAMFDEIREWNRANIDNYLEVFVKVSDDDLLKRNKNNLYSKSNKKSNVYGKDIPIQLPKQPDLIIENSNHSSIDKHVETIVSSFRLANSKGEDTKTLWQA</sequence>